<feature type="non-terminal residue" evidence="1">
    <location>
        <position position="105"/>
    </location>
</feature>
<proteinExistence type="predicted"/>
<name>A0A0A9YH59_LYGHE</name>
<gene>
    <name evidence="1" type="ORF">CM83_105841</name>
</gene>
<reference evidence="1" key="2">
    <citation type="submission" date="2014-07" db="EMBL/GenBank/DDBJ databases">
        <authorList>
            <person name="Hull J."/>
        </authorList>
    </citation>
    <scope>NUCLEOTIDE SEQUENCE</scope>
</reference>
<reference evidence="1" key="1">
    <citation type="journal article" date="2014" name="PLoS ONE">
        <title>Transcriptome-Based Identification of ABC Transporters in the Western Tarnished Plant Bug Lygus hesperus.</title>
        <authorList>
            <person name="Hull J.J."/>
            <person name="Chaney K."/>
            <person name="Geib S.M."/>
            <person name="Fabrick J.A."/>
            <person name="Brent C.S."/>
            <person name="Walsh D."/>
            <person name="Lavine L.C."/>
        </authorList>
    </citation>
    <scope>NUCLEOTIDE SEQUENCE</scope>
</reference>
<dbReference type="AlphaFoldDB" id="A0A0A9YH59"/>
<dbReference type="EMBL" id="GBHO01014739">
    <property type="protein sequence ID" value="JAG28865.1"/>
    <property type="molecule type" value="Transcribed_RNA"/>
</dbReference>
<protein>
    <recommendedName>
        <fullName evidence="2">Reverse transcriptase RNase H-like domain-containing protein</fullName>
    </recommendedName>
</protein>
<organism evidence="1">
    <name type="scientific">Lygus hesperus</name>
    <name type="common">Western plant bug</name>
    <dbReference type="NCBI Taxonomy" id="30085"/>
    <lineage>
        <taxon>Eukaryota</taxon>
        <taxon>Metazoa</taxon>
        <taxon>Ecdysozoa</taxon>
        <taxon>Arthropoda</taxon>
        <taxon>Hexapoda</taxon>
        <taxon>Insecta</taxon>
        <taxon>Pterygota</taxon>
        <taxon>Neoptera</taxon>
        <taxon>Paraneoptera</taxon>
        <taxon>Hemiptera</taxon>
        <taxon>Heteroptera</taxon>
        <taxon>Panheteroptera</taxon>
        <taxon>Cimicomorpha</taxon>
        <taxon>Miridae</taxon>
        <taxon>Mirini</taxon>
        <taxon>Lygus</taxon>
    </lineage>
</organism>
<feature type="non-terminal residue" evidence="1">
    <location>
        <position position="1"/>
    </location>
</feature>
<accession>A0A0A9YH59</accession>
<evidence type="ECO:0000313" key="1">
    <source>
        <dbReference type="EMBL" id="JAG28865.1"/>
    </source>
</evidence>
<sequence>SIICDHKPLIPILNRQTLDEIQNPRLQRLKGKLAGYNFTAEWRAGKTHLIPDSLSRAPVNDPEESDMLAEEERMTTDSSIAQHIFMVNKGEGVFQDRSLAKIQEL</sequence>
<evidence type="ECO:0008006" key="2">
    <source>
        <dbReference type="Google" id="ProtNLM"/>
    </source>
</evidence>